<keyword evidence="1" id="KW-1133">Transmembrane helix</keyword>
<organism evidence="2 3">
    <name type="scientific">Corynebacterium choanae</name>
    <dbReference type="NCBI Taxonomy" id="1862358"/>
    <lineage>
        <taxon>Bacteria</taxon>
        <taxon>Bacillati</taxon>
        <taxon>Actinomycetota</taxon>
        <taxon>Actinomycetes</taxon>
        <taxon>Mycobacteriales</taxon>
        <taxon>Corynebacteriaceae</taxon>
        <taxon>Corynebacterium</taxon>
    </lineage>
</organism>
<protein>
    <submittedName>
        <fullName evidence="2">Uncharacterized protein</fullName>
    </submittedName>
</protein>
<dbReference type="KEGG" id="ccho:CCHOA_01925"/>
<evidence type="ECO:0000256" key="1">
    <source>
        <dbReference type="SAM" id="Phobius"/>
    </source>
</evidence>
<dbReference type="EMBL" id="CP033896">
    <property type="protein sequence ID" value="AZA12812.1"/>
    <property type="molecule type" value="Genomic_DNA"/>
</dbReference>
<accession>A0A3G6J4I9</accession>
<keyword evidence="1" id="KW-0812">Transmembrane</keyword>
<dbReference type="Proteomes" id="UP000269019">
    <property type="component" value="Chromosome"/>
</dbReference>
<keyword evidence="1" id="KW-0472">Membrane</keyword>
<evidence type="ECO:0000313" key="2">
    <source>
        <dbReference type="EMBL" id="AZA12812.1"/>
    </source>
</evidence>
<keyword evidence="3" id="KW-1185">Reference proteome</keyword>
<name>A0A3G6J4I9_9CORY</name>
<dbReference type="AlphaFoldDB" id="A0A3G6J4I9"/>
<reference evidence="2 3" key="1">
    <citation type="submission" date="2018-11" db="EMBL/GenBank/DDBJ databases">
        <authorList>
            <person name="Kleinhagauer T."/>
            <person name="Glaeser S.P."/>
            <person name="Spergser J."/>
            <person name="Ruckert C."/>
            <person name="Kaempfer P."/>
            <person name="Busse H.-J."/>
        </authorList>
    </citation>
    <scope>NUCLEOTIDE SEQUENCE [LARGE SCALE GENOMIC DNA]</scope>
    <source>
        <strain evidence="2 3">200CH</strain>
    </source>
</reference>
<feature type="transmembrane region" description="Helical" evidence="1">
    <location>
        <begin position="53"/>
        <end position="78"/>
    </location>
</feature>
<proteinExistence type="predicted"/>
<gene>
    <name evidence="2" type="ORF">CCHOA_01925</name>
</gene>
<sequence>MGKVGIHRRQAIRTFTLGRQQSQGFGFTWRAYILVLVLVGVGISAFQTHFLTLISPLSIVVIGLAIDELGVSSFHIFVKEPLLNRLI</sequence>
<feature type="transmembrane region" description="Helical" evidence="1">
    <location>
        <begin position="29"/>
        <end position="47"/>
    </location>
</feature>
<evidence type="ECO:0000313" key="3">
    <source>
        <dbReference type="Proteomes" id="UP000269019"/>
    </source>
</evidence>